<dbReference type="AlphaFoldDB" id="A0A8S1X793"/>
<gene>
    <name evidence="1" type="ORF">PPENT_87.1.T1140010</name>
</gene>
<organism evidence="1 2">
    <name type="scientific">Paramecium pentaurelia</name>
    <dbReference type="NCBI Taxonomy" id="43138"/>
    <lineage>
        <taxon>Eukaryota</taxon>
        <taxon>Sar</taxon>
        <taxon>Alveolata</taxon>
        <taxon>Ciliophora</taxon>
        <taxon>Intramacronucleata</taxon>
        <taxon>Oligohymenophorea</taxon>
        <taxon>Peniculida</taxon>
        <taxon>Parameciidae</taxon>
        <taxon>Paramecium</taxon>
    </lineage>
</organism>
<comment type="caution">
    <text evidence="1">The sequence shown here is derived from an EMBL/GenBank/DDBJ whole genome shotgun (WGS) entry which is preliminary data.</text>
</comment>
<accession>A0A8S1X793</accession>
<proteinExistence type="predicted"/>
<evidence type="ECO:0000313" key="2">
    <source>
        <dbReference type="Proteomes" id="UP000689195"/>
    </source>
</evidence>
<protein>
    <submittedName>
        <fullName evidence="1">Uncharacterized protein</fullName>
    </submittedName>
</protein>
<reference evidence="1" key="1">
    <citation type="submission" date="2021-01" db="EMBL/GenBank/DDBJ databases">
        <authorList>
            <consortium name="Genoscope - CEA"/>
            <person name="William W."/>
        </authorList>
    </citation>
    <scope>NUCLEOTIDE SEQUENCE</scope>
</reference>
<sequence>MKFQVLEERVFEKQRLEFGSRKLVATIDPHQQSEALLRNQGLLSYKFEQFAQFKKGLLVRKDIKEVLRQNPIIKQILKVKNLKGFKRKN</sequence>
<dbReference type="Proteomes" id="UP000689195">
    <property type="component" value="Unassembled WGS sequence"/>
</dbReference>
<dbReference type="EMBL" id="CAJJDO010000114">
    <property type="protein sequence ID" value="CAD8196895.1"/>
    <property type="molecule type" value="Genomic_DNA"/>
</dbReference>
<name>A0A8S1X793_9CILI</name>
<keyword evidence="2" id="KW-1185">Reference proteome</keyword>
<evidence type="ECO:0000313" key="1">
    <source>
        <dbReference type="EMBL" id="CAD8196895.1"/>
    </source>
</evidence>